<dbReference type="GeneID" id="87960964"/>
<dbReference type="RefSeq" id="XP_062801416.1">
    <property type="nucleotide sequence ID" value="XM_062940398.1"/>
</dbReference>
<proteinExistence type="predicted"/>
<evidence type="ECO:0000313" key="3">
    <source>
        <dbReference type="Proteomes" id="UP001323617"/>
    </source>
</evidence>
<protein>
    <recommendedName>
        <fullName evidence="1">Tc1-like transposase DDE domain-containing protein</fullName>
    </recommendedName>
</protein>
<name>A0ABR0IDM2_9PEZI</name>
<evidence type="ECO:0000259" key="1">
    <source>
        <dbReference type="Pfam" id="PF13358"/>
    </source>
</evidence>
<feature type="domain" description="Tc1-like transposase DDE" evidence="1">
    <location>
        <begin position="166"/>
        <end position="270"/>
    </location>
</feature>
<dbReference type="Proteomes" id="UP001323617">
    <property type="component" value="Unassembled WGS sequence"/>
</dbReference>
<keyword evidence="3" id="KW-1185">Reference proteome</keyword>
<sequence length="322" mass="37703">MSYEAICKATGASIKQIQYALTTPLTPRTDRRGRKPSQFTDEEKHRIARAFSDDPIARKLKWEDLRWYLEGFDRFKDQAFITAMRAAGYQRKVLPRRIKLTPAHMQARLAFAREQLALWPRPEDWEKVAFSDETWATNSHMWKRWLTVHEVEDIEAWASIRQKPHGWMFWAIICGAVKAGSFVWEKEYGGINSEKYQRYIVPIDYQFIMEKREQGTSVVFQHDNASSHVSNATRAYMTGLGIEQLTWPAKSPDLNPIENVWFWMKNWIELNYDVEALSKTALRRAILAAWEAVPRDWLLQLAHSMPGRLQKIIDAEGKLIPY</sequence>
<dbReference type="EMBL" id="JAFFHC010000003">
    <property type="protein sequence ID" value="KAK4677946.1"/>
    <property type="molecule type" value="Genomic_DNA"/>
</dbReference>
<evidence type="ECO:0000313" key="2">
    <source>
        <dbReference type="EMBL" id="KAK4677946.1"/>
    </source>
</evidence>
<accession>A0ABR0IDM2</accession>
<organism evidence="2 3">
    <name type="scientific">Podospora pseudoanserina</name>
    <dbReference type="NCBI Taxonomy" id="2609844"/>
    <lineage>
        <taxon>Eukaryota</taxon>
        <taxon>Fungi</taxon>
        <taxon>Dikarya</taxon>
        <taxon>Ascomycota</taxon>
        <taxon>Pezizomycotina</taxon>
        <taxon>Sordariomycetes</taxon>
        <taxon>Sordariomycetidae</taxon>
        <taxon>Sordariales</taxon>
        <taxon>Podosporaceae</taxon>
        <taxon>Podospora</taxon>
    </lineage>
</organism>
<comment type="caution">
    <text evidence="2">The sequence shown here is derived from an EMBL/GenBank/DDBJ whole genome shotgun (WGS) entry which is preliminary data.</text>
</comment>
<dbReference type="Pfam" id="PF13358">
    <property type="entry name" value="DDE_3"/>
    <property type="match status" value="1"/>
</dbReference>
<gene>
    <name evidence="2" type="ORF">QC764_0050120</name>
</gene>
<reference evidence="2 3" key="1">
    <citation type="journal article" date="2023" name="bioRxiv">
        <title>High-quality genome assemblies of four members of thePodospora anserinaspecies complex.</title>
        <authorList>
            <person name="Ament-Velasquez S.L."/>
            <person name="Vogan A.A."/>
            <person name="Wallerman O."/>
            <person name="Hartmann F."/>
            <person name="Gautier V."/>
            <person name="Silar P."/>
            <person name="Giraud T."/>
            <person name="Johannesson H."/>
        </authorList>
    </citation>
    <scope>NUCLEOTIDE SEQUENCE [LARGE SCALE GENOMIC DNA]</scope>
    <source>
        <strain evidence="2 3">CBS 124.78</strain>
    </source>
</reference>
<dbReference type="InterPro" id="IPR038717">
    <property type="entry name" value="Tc1-like_DDE_dom"/>
</dbReference>
<dbReference type="Gene3D" id="3.30.420.10">
    <property type="entry name" value="Ribonuclease H-like superfamily/Ribonuclease H"/>
    <property type="match status" value="1"/>
</dbReference>
<dbReference type="InterPro" id="IPR036397">
    <property type="entry name" value="RNaseH_sf"/>
</dbReference>